<gene>
    <name evidence="2" type="ORF">BRCON_0456</name>
</gene>
<evidence type="ECO:0000313" key="3">
    <source>
        <dbReference type="Proteomes" id="UP000262583"/>
    </source>
</evidence>
<feature type="transmembrane region" description="Helical" evidence="1">
    <location>
        <begin position="84"/>
        <end position="108"/>
    </location>
</feature>
<feature type="transmembrane region" description="Helical" evidence="1">
    <location>
        <begin position="223"/>
        <end position="246"/>
    </location>
</feature>
<dbReference type="Proteomes" id="UP000262583">
    <property type="component" value="Chromosome"/>
</dbReference>
<dbReference type="Pfam" id="PF12679">
    <property type="entry name" value="ABC2_membrane_2"/>
    <property type="match status" value="1"/>
</dbReference>
<dbReference type="GO" id="GO:0005886">
    <property type="term" value="C:plasma membrane"/>
    <property type="evidence" value="ECO:0007669"/>
    <property type="project" value="UniProtKB-SubCell"/>
</dbReference>
<evidence type="ECO:0000256" key="1">
    <source>
        <dbReference type="SAM" id="Phobius"/>
    </source>
</evidence>
<dbReference type="PANTHER" id="PTHR37305:SF1">
    <property type="entry name" value="MEMBRANE PROTEIN"/>
    <property type="match status" value="1"/>
</dbReference>
<feature type="transmembrane region" description="Helical" evidence="1">
    <location>
        <begin position="132"/>
        <end position="156"/>
    </location>
</feature>
<accession>A0A2Z4Y3Y8</accession>
<evidence type="ECO:0000313" key="2">
    <source>
        <dbReference type="EMBL" id="AXA35233.1"/>
    </source>
</evidence>
<dbReference type="PANTHER" id="PTHR37305">
    <property type="entry name" value="INTEGRAL MEMBRANE PROTEIN-RELATED"/>
    <property type="match status" value="1"/>
</dbReference>
<keyword evidence="1" id="KW-1133">Transmembrane helix</keyword>
<dbReference type="AlphaFoldDB" id="A0A2Z4Y3Y8"/>
<dbReference type="GO" id="GO:0140359">
    <property type="term" value="F:ABC-type transporter activity"/>
    <property type="evidence" value="ECO:0007669"/>
    <property type="project" value="InterPro"/>
</dbReference>
<name>A0A2Z4Y3Y8_SUMC1</name>
<protein>
    <submittedName>
        <fullName evidence="2">ABC transporter, permease protein</fullName>
    </submittedName>
</protein>
<dbReference type="EMBL" id="CP030759">
    <property type="protein sequence ID" value="AXA35233.1"/>
    <property type="molecule type" value="Genomic_DNA"/>
</dbReference>
<proteinExistence type="predicted"/>
<dbReference type="KEGG" id="schv:BRCON_0456"/>
<sequence>MRLPYLGVVCNALMALIAKQSVESFSQPGELTFSGYFSASLNLTSTLTTPLFATIFAAMLVAGETSRGTLRTVLVRPLSRWDFLVAKFLVAVTYLIVLVAANVLPALLVGKNYPLQSAFDRNIEIPPASEQAVIYLTAIGLALIPQIAALAFGFVISVIAKNAGTAVGMAVGLLLSVQAAKEFVQIGEVEVRRYVFSSYFDEPFRIASTKISGVYEVWSQERIYLLLATSLATIVICLVISFWTFLRRDLNG</sequence>
<keyword evidence="1" id="KW-0812">Transmembrane</keyword>
<organism evidence="2 3">
    <name type="scientific">Sumerlaea chitinivorans</name>
    <dbReference type="NCBI Taxonomy" id="2250252"/>
    <lineage>
        <taxon>Bacteria</taxon>
        <taxon>Candidatus Sumerlaeota</taxon>
        <taxon>Candidatus Sumerlaeia</taxon>
        <taxon>Candidatus Sumerlaeales</taxon>
        <taxon>Candidatus Sumerlaeaceae</taxon>
        <taxon>Candidatus Sumerlaea</taxon>
    </lineage>
</organism>
<reference evidence="2 3" key="1">
    <citation type="submission" date="2018-05" db="EMBL/GenBank/DDBJ databases">
        <title>A metagenomic window into the 2 km-deep terrestrial subsurface aquifer revealed taxonomically and functionally diverse microbial community comprising novel uncultured bacterial lineages.</title>
        <authorList>
            <person name="Kadnikov V.V."/>
            <person name="Mardanov A.V."/>
            <person name="Beletsky A.V."/>
            <person name="Banks D."/>
            <person name="Pimenov N.V."/>
            <person name="Frank Y.A."/>
            <person name="Karnachuk O.V."/>
            <person name="Ravin N.V."/>
        </authorList>
    </citation>
    <scope>NUCLEOTIDE SEQUENCE [LARGE SCALE GENOMIC DNA]</scope>
    <source>
        <strain evidence="2">BY</strain>
    </source>
</reference>
<keyword evidence="1" id="KW-0472">Membrane</keyword>
<feature type="transmembrane region" description="Helical" evidence="1">
    <location>
        <begin position="40"/>
        <end position="63"/>
    </location>
</feature>